<gene>
    <name evidence="1" type="ORF">F5891DRAFT_1195062</name>
</gene>
<name>A0AAD4DV89_9AGAM</name>
<accession>A0AAD4DV89</accession>
<proteinExistence type="predicted"/>
<evidence type="ECO:0000313" key="1">
    <source>
        <dbReference type="EMBL" id="KAG1894621.1"/>
    </source>
</evidence>
<organism evidence="1 2">
    <name type="scientific">Suillus fuscotomentosus</name>
    <dbReference type="NCBI Taxonomy" id="1912939"/>
    <lineage>
        <taxon>Eukaryota</taxon>
        <taxon>Fungi</taxon>
        <taxon>Dikarya</taxon>
        <taxon>Basidiomycota</taxon>
        <taxon>Agaricomycotina</taxon>
        <taxon>Agaricomycetes</taxon>
        <taxon>Agaricomycetidae</taxon>
        <taxon>Boletales</taxon>
        <taxon>Suillineae</taxon>
        <taxon>Suillaceae</taxon>
        <taxon>Suillus</taxon>
    </lineage>
</organism>
<reference evidence="1" key="1">
    <citation type="journal article" date="2020" name="New Phytol.">
        <title>Comparative genomics reveals dynamic genome evolution in host specialist ectomycorrhizal fungi.</title>
        <authorList>
            <person name="Lofgren L.A."/>
            <person name="Nguyen N.H."/>
            <person name="Vilgalys R."/>
            <person name="Ruytinx J."/>
            <person name="Liao H.L."/>
            <person name="Branco S."/>
            <person name="Kuo A."/>
            <person name="LaButti K."/>
            <person name="Lipzen A."/>
            <person name="Andreopoulos W."/>
            <person name="Pangilinan J."/>
            <person name="Riley R."/>
            <person name="Hundley H."/>
            <person name="Na H."/>
            <person name="Barry K."/>
            <person name="Grigoriev I.V."/>
            <person name="Stajich J.E."/>
            <person name="Kennedy P.G."/>
        </authorList>
    </citation>
    <scope>NUCLEOTIDE SEQUENCE</scope>
    <source>
        <strain evidence="1">FC203</strain>
    </source>
</reference>
<sequence length="199" mass="22480">MLDLIALLNSDNLQWVQRAISDLVITQAFREVVWAALLRPIPELVDVHGRMADLFPADIQDWNGNLRCSIVCSLVILMYQAFSHDLDMQAQYLKAPQLHPRVMAACSEMYVCPEQFPLFSEAIKQLPSLQESNVFGMDTKNGVPKSTITQGVRRLKTLADLSSIQIHSAPDFQVPYVQFSFPAPSQHVEMHISHFITQS</sequence>
<dbReference type="GeneID" id="64662347"/>
<dbReference type="RefSeq" id="XP_041220197.1">
    <property type="nucleotide sequence ID" value="XM_041368049.1"/>
</dbReference>
<dbReference type="AlphaFoldDB" id="A0AAD4DV89"/>
<protein>
    <submittedName>
        <fullName evidence="1">Uncharacterized protein</fullName>
    </submittedName>
</protein>
<evidence type="ECO:0000313" key="2">
    <source>
        <dbReference type="Proteomes" id="UP001195769"/>
    </source>
</evidence>
<dbReference type="Proteomes" id="UP001195769">
    <property type="component" value="Unassembled WGS sequence"/>
</dbReference>
<keyword evidence="2" id="KW-1185">Reference proteome</keyword>
<comment type="caution">
    <text evidence="1">The sequence shown here is derived from an EMBL/GenBank/DDBJ whole genome shotgun (WGS) entry which is preliminary data.</text>
</comment>
<dbReference type="EMBL" id="JABBWK010000077">
    <property type="protein sequence ID" value="KAG1894621.1"/>
    <property type="molecule type" value="Genomic_DNA"/>
</dbReference>